<dbReference type="AlphaFoldDB" id="A0A026WPD1"/>
<name>A0A026WPD1_OOCBI</name>
<evidence type="ECO:0000313" key="3">
    <source>
        <dbReference type="Proteomes" id="UP000053097"/>
    </source>
</evidence>
<gene>
    <name evidence="2" type="ORF">X777_03138</name>
</gene>
<proteinExistence type="predicted"/>
<keyword evidence="1" id="KW-1133">Transmembrane helix</keyword>
<organism evidence="2 3">
    <name type="scientific">Ooceraea biroi</name>
    <name type="common">Clonal raider ant</name>
    <name type="synonym">Cerapachys biroi</name>
    <dbReference type="NCBI Taxonomy" id="2015173"/>
    <lineage>
        <taxon>Eukaryota</taxon>
        <taxon>Metazoa</taxon>
        <taxon>Ecdysozoa</taxon>
        <taxon>Arthropoda</taxon>
        <taxon>Hexapoda</taxon>
        <taxon>Insecta</taxon>
        <taxon>Pterygota</taxon>
        <taxon>Neoptera</taxon>
        <taxon>Endopterygota</taxon>
        <taxon>Hymenoptera</taxon>
        <taxon>Apocrita</taxon>
        <taxon>Aculeata</taxon>
        <taxon>Formicoidea</taxon>
        <taxon>Formicidae</taxon>
        <taxon>Dorylinae</taxon>
        <taxon>Ooceraea</taxon>
    </lineage>
</organism>
<keyword evidence="3" id="KW-1185">Reference proteome</keyword>
<keyword evidence="1" id="KW-0812">Transmembrane</keyword>
<feature type="transmembrane region" description="Helical" evidence="1">
    <location>
        <begin position="21"/>
        <end position="40"/>
    </location>
</feature>
<protein>
    <submittedName>
        <fullName evidence="2">Uncharacterized protein</fullName>
    </submittedName>
</protein>
<reference evidence="2 3" key="1">
    <citation type="journal article" date="2014" name="Curr. Biol.">
        <title>The genome of the clonal raider ant Cerapachys biroi.</title>
        <authorList>
            <person name="Oxley P.R."/>
            <person name="Ji L."/>
            <person name="Fetter-Pruneda I."/>
            <person name="McKenzie S.K."/>
            <person name="Li C."/>
            <person name="Hu H."/>
            <person name="Zhang G."/>
            <person name="Kronauer D.J."/>
        </authorList>
    </citation>
    <scope>NUCLEOTIDE SEQUENCE [LARGE SCALE GENOMIC DNA]</scope>
</reference>
<evidence type="ECO:0000256" key="1">
    <source>
        <dbReference type="SAM" id="Phobius"/>
    </source>
</evidence>
<evidence type="ECO:0000313" key="2">
    <source>
        <dbReference type="EMBL" id="EZA56954.1"/>
    </source>
</evidence>
<accession>A0A026WPD1</accession>
<dbReference type="Proteomes" id="UP000053097">
    <property type="component" value="Unassembled WGS sequence"/>
</dbReference>
<sequence length="100" mass="11497">MPIPKNTRIRLRRYANTFRTSLRVCIVFYYANVYSGISVANLSREKTIIGYLVSSIIRIVQTYNHICTDHSPIVTVLDPAEQRTTPNWISVTVRKVTVII</sequence>
<dbReference type="EMBL" id="KK107153">
    <property type="protein sequence ID" value="EZA56954.1"/>
    <property type="molecule type" value="Genomic_DNA"/>
</dbReference>
<keyword evidence="1" id="KW-0472">Membrane</keyword>